<comment type="caution">
    <text evidence="3">The sequence shown here is derived from an EMBL/GenBank/DDBJ whole genome shotgun (WGS) entry which is preliminary data.</text>
</comment>
<feature type="signal peptide" evidence="2">
    <location>
        <begin position="1"/>
        <end position="34"/>
    </location>
</feature>
<dbReference type="EMBL" id="LGEM01000098">
    <property type="protein sequence ID" value="KUP96210.1"/>
    <property type="molecule type" value="Genomic_DNA"/>
</dbReference>
<feature type="region of interest" description="Disordered" evidence="1">
    <location>
        <begin position="220"/>
        <end position="336"/>
    </location>
</feature>
<evidence type="ECO:0000256" key="2">
    <source>
        <dbReference type="SAM" id="SignalP"/>
    </source>
</evidence>
<dbReference type="Proteomes" id="UP000074382">
    <property type="component" value="Unassembled WGS sequence"/>
</dbReference>
<evidence type="ECO:0000313" key="4">
    <source>
        <dbReference type="Proteomes" id="UP000074382"/>
    </source>
</evidence>
<dbReference type="STRING" id="665004.AC529_13580"/>
<dbReference type="OrthoDB" id="4451361at2"/>
<feature type="compositionally biased region" description="Acidic residues" evidence="1">
    <location>
        <begin position="279"/>
        <end position="293"/>
    </location>
</feature>
<proteinExistence type="predicted"/>
<dbReference type="RefSeq" id="WP_068758437.1">
    <property type="nucleotide sequence ID" value="NZ_KQ950186.1"/>
</dbReference>
<sequence>MPHPRSSRGPRPGRRITVAATVALTVGLCPPALADTSDEADHHYALHPLTGDVYLLRTAAEDAAPDEEPTTGDGSPHAADTPAEELLHVLHPDPDTPTAADAQPAEEDLVPLAHTPVAEPADFFVVAPDGVLHTVHSDAEQTLLASYRAPDAPDQPQTTETAAVPVSADGDEPSAYTVEVHRLPDGLDIAAVRSDERGVFLLTGDDTVLLLEHAENADGTLDITLTPHPGPAPERDPWEPVEEPETTAPGAQTGTADADTAAADGADPDPSPSARAEEDGTDALAEAEEDGDAGYDAPPGALTMTLPGTPVLLSDPEPSTDGSHQRATGDLNPATVSDLRGTDAGWSLVGQVSDLRGDTGADIGAHLLGWAPSAEVLDGPAGSGVRPGDEVRPGDGLAVPRTLCAGTAGASSGVFACRAGLELGIPADTPPGEYVGTLTLTLS</sequence>
<dbReference type="PATRIC" id="fig|665004.4.peg.3834"/>
<protein>
    <submittedName>
        <fullName evidence="3">Uncharacterized protein</fullName>
    </submittedName>
</protein>
<evidence type="ECO:0000256" key="1">
    <source>
        <dbReference type="SAM" id="MobiDB-lite"/>
    </source>
</evidence>
<gene>
    <name evidence="3" type="ORF">AC529_13580</name>
</gene>
<feature type="chain" id="PRO_5007549836" evidence="2">
    <location>
        <begin position="35"/>
        <end position="443"/>
    </location>
</feature>
<organism evidence="3 4">
    <name type="scientific">Thermobifida cellulosilytica TB100</name>
    <dbReference type="NCBI Taxonomy" id="665004"/>
    <lineage>
        <taxon>Bacteria</taxon>
        <taxon>Bacillati</taxon>
        <taxon>Actinomycetota</taxon>
        <taxon>Actinomycetes</taxon>
        <taxon>Streptosporangiales</taxon>
        <taxon>Nocardiopsidaceae</taxon>
        <taxon>Thermobifida</taxon>
    </lineage>
</organism>
<evidence type="ECO:0000313" key="3">
    <source>
        <dbReference type="EMBL" id="KUP96210.1"/>
    </source>
</evidence>
<keyword evidence="4" id="KW-1185">Reference proteome</keyword>
<feature type="region of interest" description="Disordered" evidence="1">
    <location>
        <begin position="149"/>
        <end position="172"/>
    </location>
</feature>
<feature type="compositionally biased region" description="Low complexity" evidence="1">
    <location>
        <begin position="246"/>
        <end position="265"/>
    </location>
</feature>
<reference evidence="4" key="1">
    <citation type="journal article" date="2017" name="Acta Aliment.">
        <title>Plant polysaccharide degrading enzyme system of Thermpbifida cellulosilytica TB100 revealed by de novo genome project data.</title>
        <authorList>
            <person name="Toth A."/>
            <person name="Baka E."/>
            <person name="Luzics S."/>
            <person name="Bata-Vidacs I."/>
            <person name="Nagy I."/>
            <person name="Balint B."/>
            <person name="Herceg R."/>
            <person name="Olasz F."/>
            <person name="Wilk T."/>
            <person name="Nagy T."/>
            <person name="Kriszt B."/>
            <person name="Nagy I."/>
            <person name="Kukolya J."/>
        </authorList>
    </citation>
    <scope>NUCLEOTIDE SEQUENCE [LARGE SCALE GENOMIC DNA]</scope>
    <source>
        <strain evidence="4">TB100</strain>
    </source>
</reference>
<accession>A0A147KG20</accession>
<keyword evidence="2" id="KW-0732">Signal</keyword>
<name>A0A147KG20_THECS</name>
<dbReference type="AlphaFoldDB" id="A0A147KG20"/>